<dbReference type="PROSITE" id="PS52016">
    <property type="entry name" value="TONB_DEPENDENT_REC_3"/>
    <property type="match status" value="1"/>
</dbReference>
<dbReference type="PANTHER" id="PTHR47234:SF3">
    <property type="entry name" value="SECRETIN_TONB SHORT N-TERMINAL DOMAIN-CONTAINING PROTEIN"/>
    <property type="match status" value="1"/>
</dbReference>
<dbReference type="PANTHER" id="PTHR47234">
    <property type="match status" value="1"/>
</dbReference>
<feature type="domain" description="TonB-dependent receptor-like beta-barrel" evidence="11">
    <location>
        <begin position="343"/>
        <end position="794"/>
    </location>
</feature>
<feature type="compositionally biased region" description="Polar residues" evidence="10">
    <location>
        <begin position="83"/>
        <end position="99"/>
    </location>
</feature>
<evidence type="ECO:0000256" key="7">
    <source>
        <dbReference type="ARBA" id="ARBA00023237"/>
    </source>
</evidence>
<keyword evidence="2 8" id="KW-0813">Transport</keyword>
<feature type="region of interest" description="Disordered" evidence="10">
    <location>
        <begin position="31"/>
        <end position="65"/>
    </location>
</feature>
<comment type="subcellular location">
    <subcellularLocation>
        <location evidence="1 8">Cell outer membrane</location>
        <topology evidence="1 8">Multi-pass membrane protein</topology>
    </subcellularLocation>
</comment>
<comment type="similarity">
    <text evidence="8 9">Belongs to the TonB-dependent receptor family.</text>
</comment>
<feature type="region of interest" description="Disordered" evidence="10">
    <location>
        <begin position="77"/>
        <end position="99"/>
    </location>
</feature>
<evidence type="ECO:0000256" key="9">
    <source>
        <dbReference type="RuleBase" id="RU003357"/>
    </source>
</evidence>
<evidence type="ECO:0000256" key="1">
    <source>
        <dbReference type="ARBA" id="ARBA00004571"/>
    </source>
</evidence>
<dbReference type="Proteomes" id="UP000484858">
    <property type="component" value="Unassembled WGS sequence"/>
</dbReference>
<dbReference type="InterPro" id="IPR037066">
    <property type="entry name" value="Plug_dom_sf"/>
</dbReference>
<name>A0A829WVR2_GLUOY</name>
<dbReference type="Pfam" id="PF00593">
    <property type="entry name" value="TonB_dep_Rec_b-barrel"/>
    <property type="match status" value="1"/>
</dbReference>
<evidence type="ECO:0000256" key="2">
    <source>
        <dbReference type="ARBA" id="ARBA00022448"/>
    </source>
</evidence>
<dbReference type="InterPro" id="IPR039426">
    <property type="entry name" value="TonB-dep_rcpt-like"/>
</dbReference>
<dbReference type="Gene3D" id="2.170.130.10">
    <property type="entry name" value="TonB-dependent receptor, plug domain"/>
    <property type="match status" value="1"/>
</dbReference>
<organism evidence="13 14">
    <name type="scientific">Gluconobacter oxydans NBRC 3293</name>
    <dbReference type="NCBI Taxonomy" id="1315969"/>
    <lineage>
        <taxon>Bacteria</taxon>
        <taxon>Pseudomonadati</taxon>
        <taxon>Pseudomonadota</taxon>
        <taxon>Alphaproteobacteria</taxon>
        <taxon>Acetobacterales</taxon>
        <taxon>Acetobacteraceae</taxon>
        <taxon>Gluconobacter</taxon>
    </lineage>
</organism>
<evidence type="ECO:0000256" key="8">
    <source>
        <dbReference type="PROSITE-ProRule" id="PRU01360"/>
    </source>
</evidence>
<dbReference type="GO" id="GO:0009279">
    <property type="term" value="C:cell outer membrane"/>
    <property type="evidence" value="ECO:0007669"/>
    <property type="project" value="UniProtKB-SubCell"/>
</dbReference>
<evidence type="ECO:0000313" key="14">
    <source>
        <dbReference type="Proteomes" id="UP000484858"/>
    </source>
</evidence>
<dbReference type="Pfam" id="PF07715">
    <property type="entry name" value="Plug"/>
    <property type="match status" value="1"/>
</dbReference>
<keyword evidence="3 8" id="KW-1134">Transmembrane beta strand</keyword>
<dbReference type="InterPro" id="IPR000531">
    <property type="entry name" value="Beta-barrel_TonB"/>
</dbReference>
<keyword evidence="6 8" id="KW-0472">Membrane</keyword>
<evidence type="ECO:0000259" key="12">
    <source>
        <dbReference type="Pfam" id="PF07715"/>
    </source>
</evidence>
<comment type="caution">
    <text evidence="13">The sequence shown here is derived from an EMBL/GenBank/DDBJ whole genome shotgun (WGS) entry which is preliminary data.</text>
</comment>
<proteinExistence type="inferred from homology"/>
<dbReference type="SUPFAM" id="SSF56935">
    <property type="entry name" value="Porins"/>
    <property type="match status" value="1"/>
</dbReference>
<evidence type="ECO:0000256" key="10">
    <source>
        <dbReference type="SAM" id="MobiDB-lite"/>
    </source>
</evidence>
<keyword evidence="4 8" id="KW-0812">Transmembrane</keyword>
<dbReference type="AlphaFoldDB" id="A0A829WVR2"/>
<protein>
    <submittedName>
        <fullName evidence="13">TonB-dependent outer membrane receptor</fullName>
    </submittedName>
</protein>
<dbReference type="InterPro" id="IPR012910">
    <property type="entry name" value="Plug_dom"/>
</dbReference>
<feature type="compositionally biased region" description="Polar residues" evidence="10">
    <location>
        <begin position="31"/>
        <end position="43"/>
    </location>
</feature>
<evidence type="ECO:0000313" key="13">
    <source>
        <dbReference type="EMBL" id="GEM16811.1"/>
    </source>
</evidence>
<evidence type="ECO:0000259" key="11">
    <source>
        <dbReference type="Pfam" id="PF00593"/>
    </source>
</evidence>
<keyword evidence="7 8" id="KW-0998">Cell outer membrane</keyword>
<evidence type="ECO:0000256" key="5">
    <source>
        <dbReference type="ARBA" id="ARBA00023077"/>
    </source>
</evidence>
<dbReference type="Gene3D" id="2.40.170.20">
    <property type="entry name" value="TonB-dependent receptor, beta-barrel domain"/>
    <property type="match status" value="1"/>
</dbReference>
<keyword evidence="5 9" id="KW-0798">TonB box</keyword>
<reference evidence="13 14" key="1">
    <citation type="submission" date="2013-04" db="EMBL/GenBank/DDBJ databases">
        <title>Gluconobacter oxydans NBRC 3293 whole genome sequence.</title>
        <authorList>
            <person name="Matsutani M."/>
            <person name="Yakushi T."/>
            <person name="Matsushita K."/>
        </authorList>
    </citation>
    <scope>NUCLEOTIDE SEQUENCE [LARGE SCALE GENOMIC DNA]</scope>
    <source>
        <strain evidence="13 14">NBRC 3293</strain>
    </source>
</reference>
<dbReference type="InterPro" id="IPR036942">
    <property type="entry name" value="Beta-barrel_TonB_sf"/>
</dbReference>
<dbReference type="EMBL" id="BARJ01000007">
    <property type="protein sequence ID" value="GEM16811.1"/>
    <property type="molecule type" value="Genomic_DNA"/>
</dbReference>
<evidence type="ECO:0000256" key="3">
    <source>
        <dbReference type="ARBA" id="ARBA00022452"/>
    </source>
</evidence>
<gene>
    <name evidence="13" type="ORF">NBRC3293_1308</name>
</gene>
<evidence type="ECO:0000256" key="6">
    <source>
        <dbReference type="ARBA" id="ARBA00023136"/>
    </source>
</evidence>
<keyword evidence="13" id="KW-0675">Receptor</keyword>
<feature type="domain" description="TonB-dependent receptor plug" evidence="12">
    <location>
        <begin position="101"/>
        <end position="219"/>
    </location>
</feature>
<sequence>MPMSKRFGPKAFLMGGAALSTLVSLCPPVSGSSALAKTPTHSTTKSHRHPAASTPKVTPRHTISTARRTSIISRSGPEEMRVTGTTPTGQSVMNPSTPVHSTTQVTVVSGSQLLATGQTNVMQALAQASASITSPPQSGVGNSGFIQTMQLRGQSADDTLILVNGHRRHIGANFNANAGPNWGTEPTDISLIPISAIDHIEVITEGASALYGQDALAGAVNIVLKQRTHGGSINFQNSGFYAGDGQALNGYADWATALGKNGGYLDLAAQVTHQLPTNRSGLFVGQLYPVGDSRNETASRDVQRGLGIPKSTLETLSENMSVPLGENLNLYSTSTFSHRKAHVAETYRSAGNSLTDINLWPNGAQPYIGMDQYDFETDNGIKAHKFGFAWDAYVNYGRDDQAYSTLDSNNISLGDASPRDFYDGKTITSELSTGLRGSRFFHTSWLPKPIALRFGGEYRRDTFQMTGGEEASWIGLGATDHAGNVPLAVTNRGRDIYDGNVNLDFYVTKKWEWSLGGRATSYSHLATVTTGSIGTRYNFNKHWAIRASINTGYRPPTLGQTYYFYNAPFANYAVDQLPNSSNAAKALGAGHIKGEYSRNYSIGIDATPVKDWNVTANLYYIAINDRLASTTTLGGTGVADILAASGLNNVTYASYYTNPVNTQTYGGDVDTNYTLHTKRAGTFRFDFTFNYSDNEIRSRNKTPSVLANMGLSTFNTYAEEMLLHSAPKNRENLTVNWNYGKWNVMVQEQRYGSIIFLASPTAAPMEQRPAFLTNMSVSYKILPKWSVTVGANNLGNKYPTRVPKATAAPLFNEYKYAYYSPYGFNGGMYYIQTGLTF</sequence>
<evidence type="ECO:0000256" key="4">
    <source>
        <dbReference type="ARBA" id="ARBA00022692"/>
    </source>
</evidence>
<accession>A0A829WVR2</accession>